<proteinExistence type="predicted"/>
<keyword evidence="3" id="KW-1185">Reference proteome</keyword>
<keyword evidence="1" id="KW-1133">Transmembrane helix</keyword>
<gene>
    <name evidence="2" type="ORF">HMPREF9997_02688</name>
</gene>
<evidence type="ECO:0000256" key="1">
    <source>
        <dbReference type="SAM" id="Phobius"/>
    </source>
</evidence>
<feature type="transmembrane region" description="Helical" evidence="1">
    <location>
        <begin position="47"/>
        <end position="71"/>
    </location>
</feature>
<evidence type="ECO:0008006" key="4">
    <source>
        <dbReference type="Google" id="ProtNLM"/>
    </source>
</evidence>
<protein>
    <recommendedName>
        <fullName evidence="4">DUF304 domain-containing protein</fullName>
    </recommendedName>
</protein>
<organism evidence="2 3">
    <name type="scientific">Corynebacterium durum F0235</name>
    <dbReference type="NCBI Taxonomy" id="1035195"/>
    <lineage>
        <taxon>Bacteria</taxon>
        <taxon>Bacillati</taxon>
        <taxon>Actinomycetota</taxon>
        <taxon>Actinomycetes</taxon>
        <taxon>Mycobacteriales</taxon>
        <taxon>Corynebacteriaceae</taxon>
        <taxon>Corynebacterium</taxon>
    </lineage>
</organism>
<dbReference type="HOGENOM" id="CLU_1649283_0_0_11"/>
<dbReference type="EMBL" id="AMEM01000044">
    <property type="protein sequence ID" value="EKX87362.1"/>
    <property type="molecule type" value="Genomic_DNA"/>
</dbReference>
<name>L1M838_9CORY</name>
<dbReference type="AlphaFoldDB" id="L1M838"/>
<dbReference type="Proteomes" id="UP000010445">
    <property type="component" value="Unassembled WGS sequence"/>
</dbReference>
<keyword evidence="1" id="KW-0812">Transmembrane</keyword>
<keyword evidence="1" id="KW-0472">Membrane</keyword>
<reference evidence="2 3" key="1">
    <citation type="submission" date="2012-05" db="EMBL/GenBank/DDBJ databases">
        <authorList>
            <person name="Weinstock G."/>
            <person name="Sodergren E."/>
            <person name="Lobos E.A."/>
            <person name="Fulton L."/>
            <person name="Fulton R."/>
            <person name="Courtney L."/>
            <person name="Fronick C."/>
            <person name="O'Laughlin M."/>
            <person name="Godfrey J."/>
            <person name="Wilson R.M."/>
            <person name="Miner T."/>
            <person name="Farmer C."/>
            <person name="Delehaunty K."/>
            <person name="Cordes M."/>
            <person name="Minx P."/>
            <person name="Tomlinson C."/>
            <person name="Chen J."/>
            <person name="Wollam A."/>
            <person name="Pepin K.H."/>
            <person name="Bhonagiri V."/>
            <person name="Zhang X."/>
            <person name="Suruliraj S."/>
            <person name="Warren W."/>
            <person name="Mitreva M."/>
            <person name="Mardis E.R."/>
            <person name="Wilson R.K."/>
        </authorList>
    </citation>
    <scope>NUCLEOTIDE SEQUENCE [LARGE SCALE GENOMIC DNA]</scope>
    <source>
        <strain evidence="2 3">F0235</strain>
    </source>
</reference>
<evidence type="ECO:0000313" key="3">
    <source>
        <dbReference type="Proteomes" id="UP000010445"/>
    </source>
</evidence>
<dbReference type="STRING" id="1035195.HMPREF9997_02688"/>
<feature type="transmembrane region" description="Helical" evidence="1">
    <location>
        <begin position="24"/>
        <end position="41"/>
    </location>
</feature>
<evidence type="ECO:0000313" key="2">
    <source>
        <dbReference type="EMBL" id="EKX87362.1"/>
    </source>
</evidence>
<sequence length="160" mass="18372">MVGSMVLVNTYEPLMMQQERLRNARLLLVCVAFTVASYYLWIYGYINVLVCMVGILFFGIIGIPAMTMAIIKPGYLRVDENGFEFDNVNARKVKISWDQIESIQLVNMVFYKNVHVRCLPGSRRNALIISRMSGYPAKRIAEILVDYGEHFCQNQVDQGY</sequence>
<accession>L1M838</accession>
<dbReference type="NCBIfam" id="NF041635">
    <property type="entry name" value="STM3941_fam"/>
    <property type="match status" value="1"/>
</dbReference>
<comment type="caution">
    <text evidence="2">The sequence shown here is derived from an EMBL/GenBank/DDBJ whole genome shotgun (WGS) entry which is preliminary data.</text>
</comment>
<dbReference type="InterPro" id="IPR048136">
    <property type="entry name" value="STM3941-like"/>
</dbReference>